<dbReference type="InterPro" id="IPR027417">
    <property type="entry name" value="P-loop_NTPase"/>
</dbReference>
<dbReference type="InterPro" id="IPR050238">
    <property type="entry name" value="DNA_Rep/Repair_Clamp_Loader"/>
</dbReference>
<dbReference type="SMART" id="SM00382">
    <property type="entry name" value="AAA"/>
    <property type="match status" value="4"/>
</dbReference>
<dbReference type="GO" id="GO:0003689">
    <property type="term" value="F:DNA clamp loader activity"/>
    <property type="evidence" value="ECO:0007669"/>
    <property type="project" value="TreeGrafter"/>
</dbReference>
<dbReference type="EMBL" id="SCKG01000009">
    <property type="protein sequence ID" value="TDH08052.1"/>
    <property type="molecule type" value="Genomic_DNA"/>
</dbReference>
<feature type="region of interest" description="Disordered" evidence="7">
    <location>
        <begin position="605"/>
        <end position="626"/>
    </location>
</feature>
<dbReference type="AlphaFoldDB" id="A0A484CYJ0"/>
<feature type="domain" description="AAA+ ATPase" evidence="8">
    <location>
        <begin position="1012"/>
        <end position="1137"/>
    </location>
</feature>
<comment type="similarity">
    <text evidence="1">Belongs to the activator 1 small subunits family.</text>
</comment>
<reference evidence="9 10" key="1">
    <citation type="submission" date="2019-01" db="EMBL/GenBank/DDBJ databases">
        <title>A chromosome-scale genome assembly of the yellow perch, Perca flavescens.</title>
        <authorList>
            <person name="Feron R."/>
            <person name="Morvezen R."/>
            <person name="Bestin A."/>
            <person name="Haffray P."/>
            <person name="Klopp C."/>
            <person name="Zahm M."/>
            <person name="Cabau C."/>
            <person name="Roques C."/>
            <person name="Donnadieu C."/>
            <person name="Bouchez O."/>
            <person name="Christie M."/>
            <person name="Larson W."/>
            <person name="Guiguen Y."/>
        </authorList>
    </citation>
    <scope>NUCLEOTIDE SEQUENCE [LARGE SCALE GENOMIC DNA]</scope>
    <source>
        <strain evidence="9">YP-PL-M2</strain>
        <tissue evidence="9">Blood</tissue>
    </source>
</reference>
<dbReference type="InterPro" id="IPR047854">
    <property type="entry name" value="RFC_lid"/>
</dbReference>
<name>A0A484CYJ0_PERFV</name>
<evidence type="ECO:0000256" key="2">
    <source>
        <dbReference type="ARBA" id="ARBA00022705"/>
    </source>
</evidence>
<evidence type="ECO:0000256" key="3">
    <source>
        <dbReference type="ARBA" id="ARBA00022741"/>
    </source>
</evidence>
<dbReference type="CDD" id="cd18140">
    <property type="entry name" value="HLD_clamp_RFC"/>
    <property type="match status" value="3"/>
</dbReference>
<keyword evidence="4" id="KW-0067">ATP-binding</keyword>
<dbReference type="Gene3D" id="1.10.8.60">
    <property type="match status" value="3"/>
</dbReference>
<dbReference type="PANTHER" id="PTHR11669:SF5">
    <property type="entry name" value="REPLICATION FACTOR C SUBUNIT 2"/>
    <property type="match status" value="1"/>
</dbReference>
<feature type="domain" description="AAA+ ATPase" evidence="8">
    <location>
        <begin position="162"/>
        <end position="287"/>
    </location>
</feature>
<accession>A0A484CYJ0</accession>
<dbReference type="GO" id="GO:0005663">
    <property type="term" value="C:DNA replication factor C complex"/>
    <property type="evidence" value="ECO:0007669"/>
    <property type="project" value="TreeGrafter"/>
</dbReference>
<dbReference type="GO" id="GO:0006281">
    <property type="term" value="P:DNA repair"/>
    <property type="evidence" value="ECO:0007669"/>
    <property type="project" value="TreeGrafter"/>
</dbReference>
<feature type="compositionally biased region" description="Polar residues" evidence="7">
    <location>
        <begin position="15"/>
        <end position="27"/>
    </location>
</feature>
<dbReference type="CDD" id="cd00009">
    <property type="entry name" value="AAA"/>
    <property type="match status" value="4"/>
</dbReference>
<evidence type="ECO:0000256" key="1">
    <source>
        <dbReference type="ARBA" id="ARBA00005378"/>
    </source>
</evidence>
<dbReference type="InterPro" id="IPR003959">
    <property type="entry name" value="ATPase_AAA_core"/>
</dbReference>
<keyword evidence="10" id="KW-1185">Reference proteome</keyword>
<dbReference type="GO" id="GO:0016887">
    <property type="term" value="F:ATP hydrolysis activity"/>
    <property type="evidence" value="ECO:0007669"/>
    <property type="project" value="InterPro"/>
</dbReference>
<dbReference type="STRING" id="8167.A0A484CYJ0"/>
<dbReference type="InterPro" id="IPR003593">
    <property type="entry name" value="AAA+_ATPase"/>
</dbReference>
<dbReference type="PANTHER" id="PTHR11669">
    <property type="entry name" value="REPLICATION FACTOR C / DNA POLYMERASE III GAMMA-TAU SUBUNIT"/>
    <property type="match status" value="1"/>
</dbReference>
<comment type="caution">
    <text evidence="9">The sequence shown here is derived from an EMBL/GenBank/DDBJ whole genome shotgun (WGS) entry which is preliminary data.</text>
</comment>
<feature type="domain" description="AAA+ ATPase" evidence="8">
    <location>
        <begin position="484"/>
        <end position="609"/>
    </location>
</feature>
<sequence length="1272" mass="141889">MHTENQAGRQRETQNENTPAQVSHLSTGDNFEEQLADWEEKVLAKISVFWDEESTSSQPTVYVRPVLLPLNPRPDKQPNLFKWSLIPTPRTPLHPIPTDEEAQQEKDEEDRYEHRAEILMVECEQQKPVEKWVEKYRPVKLGQIVGNKATLSRLELFARKGNVPNIIIAGPRGTGRTTSILCLARALLGASMKEALLQLSASNKRGIDGVRRKIKVFAQQKVALRKGRQKILILDEVDRLTYSAQQKLRWIMAMCSNTICFALVCDISNKIIQQIHSRCVVLHYAKLTDGQILAKLQDVVQKEELSVSDDGLDAVMFTARGDMRQALNNLQATHYRFGLINSENVIKVCDASWDAAWRTASTGRNARWKGRTDTCQMTSWGTMPGSVRPSPWPQAVFHRGEAPPTKHTHTNTHTQEEKEGEHMDHDHAEILTVECEQQKPVERTPKATSSELPWVEKYRPVHLRQIVGNEETVSRLEGFASEGNVPNIIVAGPRGTGRTTSILCLSRALLGASMKEALLQLSASNERGIDGVRRKIKVFAQQRVALPKGRQKIVILHEADRLTYSAQQTLRWIMAMCSNTICFALVCDISDRIIQQIHSRCVAAAPRQADGRADPGKTSGRRPEGGLALNNLQATHYRFGLINSENVIKVCDASWDAAWRAASTGRNARWKGRTDTRQMTSWGTMPGSCEQQKPVERTPKATSSELPWVEKYRPVQLRQIVGNEETVSRLEGFASEGNVPNIIVAGPRGTGRTTSILCLARALLGASMKEALLQLSASNERGIDGVRRKIKVFAQQTVALPKGRQKIVILHEADRLTYSAQQTLQWIMAMCSNTICFALVCDISDRIIQQIHSRCVVLHYAKLTDGQILAKLQDVVQKEDLSVSDDGLDAVIFTARGDMRQALNNLQATHYRFGLINSENVIKVCDASWDAAWRAASTGRNARWKGRTDTRQMTSWGTMPGSCEQQKPVERTPKATSSELPWVEKYRPVHLRQIVGNEETVSRLEGFASEGNVPNIIVAGPRGTGRTTSILCLSRALLGASMKEALLQLSASNERGIDGVRRKIKVFAQQRVALPKGRQKIVILHEADRLTYSAQQTLQWIMAMCSNTICFALVCDISDKIIQQIHSRCVVLHYAKLTDGQILAKLQDVVQKEELSVSDDGLDAVIFTARGDMRQALNNLQATHYRFGLINSENVIKVCDASWDAAWRAASTGRNARWKGRTDTRQMTSWGTMPGSEICQTRMRISEGLNSLLQMAGLLGTLCNKTAPPAAS</sequence>
<keyword evidence="2" id="KW-0235">DNA replication</keyword>
<dbReference type="FunFam" id="1.10.8.60:FF:000012">
    <property type="entry name" value="Replication factor C subunit 4"/>
    <property type="match status" value="3"/>
</dbReference>
<evidence type="ECO:0000256" key="6">
    <source>
        <dbReference type="ARBA" id="ARBA00053246"/>
    </source>
</evidence>
<gene>
    <name evidence="9" type="ORF">EPR50_G00093520</name>
</gene>
<evidence type="ECO:0000259" key="8">
    <source>
        <dbReference type="SMART" id="SM00382"/>
    </source>
</evidence>
<evidence type="ECO:0000256" key="5">
    <source>
        <dbReference type="ARBA" id="ARBA00040745"/>
    </source>
</evidence>
<feature type="region of interest" description="Disordered" evidence="7">
    <location>
        <begin position="945"/>
        <end position="976"/>
    </location>
</feature>
<feature type="region of interest" description="Disordered" evidence="7">
    <location>
        <begin position="1"/>
        <end position="27"/>
    </location>
</feature>
<feature type="domain" description="AAA+ ATPase" evidence="8">
    <location>
        <begin position="738"/>
        <end position="863"/>
    </location>
</feature>
<feature type="region of interest" description="Disordered" evidence="7">
    <location>
        <begin position="669"/>
        <end position="702"/>
    </location>
</feature>
<proteinExistence type="inferred from homology"/>
<comment type="function">
    <text evidence="6">Subunit of the replication factor C (RFC) complex which acts during elongation of primed DNA templates by DNA polymerases delta and epsilon, and is necessary for ATP-dependent loading of proliferating cell nuclear antigen (PCNA) onto primed DNA. This subunit binds ATP.</text>
</comment>
<evidence type="ECO:0000313" key="9">
    <source>
        <dbReference type="EMBL" id="TDH08052.1"/>
    </source>
</evidence>
<dbReference type="GO" id="GO:0006261">
    <property type="term" value="P:DNA-templated DNA replication"/>
    <property type="evidence" value="ECO:0007669"/>
    <property type="project" value="TreeGrafter"/>
</dbReference>
<keyword evidence="3" id="KW-0547">Nucleotide-binding</keyword>
<protein>
    <recommendedName>
        <fullName evidence="5">Replication factor C subunit 2</fullName>
    </recommendedName>
</protein>
<dbReference type="Proteomes" id="UP000295070">
    <property type="component" value="Chromosome 9"/>
</dbReference>
<dbReference type="GO" id="GO:0005524">
    <property type="term" value="F:ATP binding"/>
    <property type="evidence" value="ECO:0007669"/>
    <property type="project" value="UniProtKB-KW"/>
</dbReference>
<evidence type="ECO:0000256" key="7">
    <source>
        <dbReference type="SAM" id="MobiDB-lite"/>
    </source>
</evidence>
<dbReference type="SUPFAM" id="SSF52540">
    <property type="entry name" value="P-loop containing nucleoside triphosphate hydrolases"/>
    <property type="match status" value="4"/>
</dbReference>
<evidence type="ECO:0000256" key="4">
    <source>
        <dbReference type="ARBA" id="ARBA00022840"/>
    </source>
</evidence>
<evidence type="ECO:0000313" key="10">
    <source>
        <dbReference type="Proteomes" id="UP000295070"/>
    </source>
</evidence>
<dbReference type="Gene3D" id="3.40.50.300">
    <property type="entry name" value="P-loop containing nucleotide triphosphate hydrolases"/>
    <property type="match status" value="4"/>
</dbReference>
<dbReference type="GO" id="GO:0005634">
    <property type="term" value="C:nucleus"/>
    <property type="evidence" value="ECO:0007669"/>
    <property type="project" value="TreeGrafter"/>
</dbReference>
<feature type="compositionally biased region" description="Basic and acidic residues" evidence="7">
    <location>
        <begin position="1"/>
        <end position="14"/>
    </location>
</feature>
<organism evidence="9 10">
    <name type="scientific">Perca flavescens</name>
    <name type="common">American yellow perch</name>
    <name type="synonym">Morone flavescens</name>
    <dbReference type="NCBI Taxonomy" id="8167"/>
    <lineage>
        <taxon>Eukaryota</taxon>
        <taxon>Metazoa</taxon>
        <taxon>Chordata</taxon>
        <taxon>Craniata</taxon>
        <taxon>Vertebrata</taxon>
        <taxon>Euteleostomi</taxon>
        <taxon>Actinopterygii</taxon>
        <taxon>Neopterygii</taxon>
        <taxon>Teleostei</taxon>
        <taxon>Neoteleostei</taxon>
        <taxon>Acanthomorphata</taxon>
        <taxon>Eupercaria</taxon>
        <taxon>Perciformes</taxon>
        <taxon>Percoidei</taxon>
        <taxon>Percidae</taxon>
        <taxon>Percinae</taxon>
        <taxon>Perca</taxon>
    </lineage>
</organism>
<dbReference type="Pfam" id="PF00004">
    <property type="entry name" value="AAA"/>
    <property type="match status" value="1"/>
</dbReference>
<feature type="region of interest" description="Disordered" evidence="7">
    <location>
        <begin position="400"/>
        <end position="422"/>
    </location>
</feature>